<organism evidence="2 3">
    <name type="scientific">Jiangella anatolica</name>
    <dbReference type="NCBI Taxonomy" id="2670374"/>
    <lineage>
        <taxon>Bacteria</taxon>
        <taxon>Bacillati</taxon>
        <taxon>Actinomycetota</taxon>
        <taxon>Actinomycetes</taxon>
        <taxon>Jiangellales</taxon>
        <taxon>Jiangellaceae</taxon>
        <taxon>Jiangella</taxon>
    </lineage>
</organism>
<evidence type="ECO:0000313" key="3">
    <source>
        <dbReference type="Proteomes" id="UP000248764"/>
    </source>
</evidence>
<feature type="transmembrane region" description="Helical" evidence="1">
    <location>
        <begin position="24"/>
        <end position="54"/>
    </location>
</feature>
<feature type="non-terminal residue" evidence="2">
    <location>
        <position position="55"/>
    </location>
</feature>
<keyword evidence="1" id="KW-1133">Transmembrane helix</keyword>
<gene>
    <name evidence="2" type="ORF">C1I92_22025</name>
</gene>
<name>A0A2W2B7W1_9ACTN</name>
<evidence type="ECO:0000313" key="2">
    <source>
        <dbReference type="EMBL" id="PZF81200.1"/>
    </source>
</evidence>
<accession>A0A2W2B7W1</accession>
<dbReference type="AlphaFoldDB" id="A0A2W2B7W1"/>
<dbReference type="Proteomes" id="UP000248764">
    <property type="component" value="Unassembled WGS sequence"/>
</dbReference>
<sequence>MTMLTGAYVPGTSVVHRVPAGWKLALLAAGCTALLFARSLPWVGVALVVVVGLYA</sequence>
<proteinExistence type="predicted"/>
<dbReference type="EMBL" id="POTW01000063">
    <property type="protein sequence ID" value="PZF81200.1"/>
    <property type="molecule type" value="Genomic_DNA"/>
</dbReference>
<comment type="caution">
    <text evidence="2">The sequence shown here is derived from an EMBL/GenBank/DDBJ whole genome shotgun (WGS) entry which is preliminary data.</text>
</comment>
<protein>
    <submittedName>
        <fullName evidence="2">Energy-coupling factor transporter transmembrane protein EcfT</fullName>
    </submittedName>
</protein>
<keyword evidence="3" id="KW-1185">Reference proteome</keyword>
<evidence type="ECO:0000256" key="1">
    <source>
        <dbReference type="SAM" id="Phobius"/>
    </source>
</evidence>
<keyword evidence="1 2" id="KW-0812">Transmembrane</keyword>
<keyword evidence="1" id="KW-0472">Membrane</keyword>
<reference evidence="2 3" key="1">
    <citation type="submission" date="2018-01" db="EMBL/GenBank/DDBJ databases">
        <title>Draft genome sequence of Jiangella sp. GTF31.</title>
        <authorList>
            <person name="Sahin N."/>
            <person name="Ay H."/>
            <person name="Saygin H."/>
        </authorList>
    </citation>
    <scope>NUCLEOTIDE SEQUENCE [LARGE SCALE GENOMIC DNA]</scope>
    <source>
        <strain evidence="2 3">GTF31</strain>
    </source>
</reference>